<dbReference type="Gene3D" id="2.130.10.10">
    <property type="entry name" value="YVTN repeat-like/Quinoprotein amine dehydrogenase"/>
    <property type="match status" value="1"/>
</dbReference>
<evidence type="ECO:0000313" key="2">
    <source>
        <dbReference type="EMBL" id="KAK3256707.1"/>
    </source>
</evidence>
<proteinExistence type="predicted"/>
<dbReference type="InterPro" id="IPR001680">
    <property type="entry name" value="WD40_rpt"/>
</dbReference>
<keyword evidence="3" id="KW-1185">Reference proteome</keyword>
<gene>
    <name evidence="2" type="ORF">CYMTET_34169</name>
</gene>
<dbReference type="Proteomes" id="UP001190700">
    <property type="component" value="Unassembled WGS sequence"/>
</dbReference>
<feature type="repeat" description="WD" evidence="1">
    <location>
        <begin position="67"/>
        <end position="104"/>
    </location>
</feature>
<dbReference type="SUPFAM" id="SSF50978">
    <property type="entry name" value="WD40 repeat-like"/>
    <property type="match status" value="1"/>
</dbReference>
<dbReference type="AlphaFoldDB" id="A0AAE0FBL7"/>
<comment type="caution">
    <text evidence="2">The sequence shown here is derived from an EMBL/GenBank/DDBJ whole genome shotgun (WGS) entry which is preliminary data.</text>
</comment>
<accession>A0AAE0FBL7</accession>
<feature type="non-terminal residue" evidence="2">
    <location>
        <position position="152"/>
    </location>
</feature>
<reference evidence="2 3" key="1">
    <citation type="journal article" date="2015" name="Genome Biol. Evol.">
        <title>Comparative Genomics of a Bacterivorous Green Alga Reveals Evolutionary Causalities and Consequences of Phago-Mixotrophic Mode of Nutrition.</title>
        <authorList>
            <person name="Burns J.A."/>
            <person name="Paasch A."/>
            <person name="Narechania A."/>
            <person name="Kim E."/>
        </authorList>
    </citation>
    <scope>NUCLEOTIDE SEQUENCE [LARGE SCALE GENOMIC DNA]</scope>
    <source>
        <strain evidence="2 3">PLY_AMNH</strain>
    </source>
</reference>
<dbReference type="SMART" id="SM00320">
    <property type="entry name" value="WD40"/>
    <property type="match status" value="1"/>
</dbReference>
<evidence type="ECO:0000313" key="3">
    <source>
        <dbReference type="Proteomes" id="UP001190700"/>
    </source>
</evidence>
<name>A0AAE0FBL7_9CHLO</name>
<organism evidence="2 3">
    <name type="scientific">Cymbomonas tetramitiformis</name>
    <dbReference type="NCBI Taxonomy" id="36881"/>
    <lineage>
        <taxon>Eukaryota</taxon>
        <taxon>Viridiplantae</taxon>
        <taxon>Chlorophyta</taxon>
        <taxon>Pyramimonadophyceae</taxon>
        <taxon>Pyramimonadales</taxon>
        <taxon>Pyramimonadaceae</taxon>
        <taxon>Cymbomonas</taxon>
    </lineage>
</organism>
<dbReference type="InterPro" id="IPR015943">
    <property type="entry name" value="WD40/YVTN_repeat-like_dom_sf"/>
</dbReference>
<keyword evidence="1" id="KW-0853">WD repeat</keyword>
<dbReference type="EMBL" id="LGRX02021410">
    <property type="protein sequence ID" value="KAK3256707.1"/>
    <property type="molecule type" value="Genomic_DNA"/>
</dbReference>
<dbReference type="PROSITE" id="PS50082">
    <property type="entry name" value="WD_REPEATS_2"/>
    <property type="match status" value="1"/>
</dbReference>
<evidence type="ECO:0000256" key="1">
    <source>
        <dbReference type="PROSITE-ProRule" id="PRU00221"/>
    </source>
</evidence>
<protein>
    <submittedName>
        <fullName evidence="2">Uncharacterized protein</fullName>
    </submittedName>
</protein>
<sequence>MTAANSRLYSHGSSSCVLARRFASRWALIEALHISAHRRRATEAAVGCANGMVMLVDTASCAVLQRLPGHSSEVHGVSWCPGLPSGTVHQRLATGGRDRMIHLWVWGEDGEVQLEQSLQLPRAHGNLSEAQRGRLWLSLGAANPAPPPVALP</sequence>
<dbReference type="InterPro" id="IPR036322">
    <property type="entry name" value="WD40_repeat_dom_sf"/>
</dbReference>